<sequence>MLSRWLQEALEASGVSQSELSRRLTEALGRSIDRAAVNKMAKGTRAIAGDELIAIQTITGMEAPSEIQVPLKGRVGAGQQVEAIDNGDIDTVPAPRDSKPGTVAVEVSGTSMFPALEDGYLLYYSKQLPPAEMVNRRAVVQLADGRIFVKIVRPGSSPDVWTLQSVNALFEDMNDQIVEWAAPIDWIRPR</sequence>
<feature type="domain" description="Peptidase S24/S26A/S26B/S26C" evidence="1">
    <location>
        <begin position="71"/>
        <end position="174"/>
    </location>
</feature>
<dbReference type="PATRIC" id="fig|1231190.3.peg.3766"/>
<accession>K2N012</accession>
<dbReference type="SUPFAM" id="SSF51306">
    <property type="entry name" value="LexA/Signal peptidase"/>
    <property type="match status" value="1"/>
</dbReference>
<proteinExistence type="predicted"/>
<dbReference type="AlphaFoldDB" id="K2N012"/>
<comment type="caution">
    <text evidence="2">The sequence shown here is derived from an EMBL/GenBank/DDBJ whole genome shotgun (WGS) entry which is preliminary data.</text>
</comment>
<dbReference type="CDD" id="cd06462">
    <property type="entry name" value="Peptidase_S24_S26"/>
    <property type="match status" value="1"/>
</dbReference>
<dbReference type="eggNOG" id="COG2932">
    <property type="taxonomic scope" value="Bacteria"/>
</dbReference>
<dbReference type="STRING" id="721133.SAMN05216176_102645"/>
<name>K2N012_9HYPH</name>
<evidence type="ECO:0000259" key="1">
    <source>
        <dbReference type="Pfam" id="PF00717"/>
    </source>
</evidence>
<dbReference type="Pfam" id="PF00717">
    <property type="entry name" value="Peptidase_S24"/>
    <property type="match status" value="1"/>
</dbReference>
<dbReference type="Gene3D" id="2.10.109.10">
    <property type="entry name" value="Umud Fragment, subunit A"/>
    <property type="match status" value="1"/>
</dbReference>
<protein>
    <recommendedName>
        <fullName evidence="1">Peptidase S24/S26A/S26B/S26C domain-containing protein</fullName>
    </recommendedName>
</protein>
<keyword evidence="3" id="KW-1185">Reference proteome</keyword>
<reference evidence="2 3" key="1">
    <citation type="journal article" date="2012" name="J. Bacteriol.">
        <title>Genome Sequence of Nitratireductor indicus Type Strain C115.</title>
        <authorList>
            <person name="Lai Q."/>
            <person name="Li G."/>
            <person name="Yu Z."/>
            <person name="Shao Z."/>
        </authorList>
    </citation>
    <scope>NUCLEOTIDE SEQUENCE [LARGE SCALE GENOMIC DNA]</scope>
    <source>
        <strain evidence="2 3">C115</strain>
    </source>
</reference>
<gene>
    <name evidence="2" type="ORF">NA8A_18242</name>
</gene>
<dbReference type="Proteomes" id="UP000007374">
    <property type="component" value="Unassembled WGS sequence"/>
</dbReference>
<organism evidence="2 3">
    <name type="scientific">Nitratireductor indicus C115</name>
    <dbReference type="NCBI Taxonomy" id="1231190"/>
    <lineage>
        <taxon>Bacteria</taxon>
        <taxon>Pseudomonadati</taxon>
        <taxon>Pseudomonadota</taxon>
        <taxon>Alphaproteobacteria</taxon>
        <taxon>Hyphomicrobiales</taxon>
        <taxon>Phyllobacteriaceae</taxon>
        <taxon>Nitratireductor</taxon>
    </lineage>
</organism>
<dbReference type="EMBL" id="AMSI01000014">
    <property type="protein sequence ID" value="EKF40858.1"/>
    <property type="molecule type" value="Genomic_DNA"/>
</dbReference>
<evidence type="ECO:0000313" key="2">
    <source>
        <dbReference type="EMBL" id="EKF40858.1"/>
    </source>
</evidence>
<dbReference type="InterPro" id="IPR036286">
    <property type="entry name" value="LexA/Signal_pep-like_sf"/>
</dbReference>
<dbReference type="InterPro" id="IPR015927">
    <property type="entry name" value="Peptidase_S24_S26A/B/C"/>
</dbReference>
<evidence type="ECO:0000313" key="3">
    <source>
        <dbReference type="Proteomes" id="UP000007374"/>
    </source>
</evidence>